<proteinExistence type="inferred from homology"/>
<keyword evidence="6" id="KW-0732">Signal</keyword>
<keyword evidence="2" id="KW-0479">Metal-binding</keyword>
<organism evidence="8 9">
    <name type="scientific">Acanthosepion pharaonis</name>
    <name type="common">Pharaoh cuttlefish</name>
    <name type="synonym">Sepia pharaonis</name>
    <dbReference type="NCBI Taxonomy" id="158019"/>
    <lineage>
        <taxon>Eukaryota</taxon>
        <taxon>Metazoa</taxon>
        <taxon>Spiralia</taxon>
        <taxon>Lophotrochozoa</taxon>
        <taxon>Mollusca</taxon>
        <taxon>Cephalopoda</taxon>
        <taxon>Coleoidea</taxon>
        <taxon>Decapodiformes</taxon>
        <taxon>Sepiida</taxon>
        <taxon>Sepiina</taxon>
        <taxon>Sepiidae</taxon>
        <taxon>Acanthosepion</taxon>
    </lineage>
</organism>
<evidence type="ECO:0000259" key="7">
    <source>
        <dbReference type="Pfam" id="PF00264"/>
    </source>
</evidence>
<dbReference type="InterPro" id="IPR002227">
    <property type="entry name" value="Tyrosinase_Cu-bd"/>
</dbReference>
<feature type="domain" description="Tyrosinase copper-binding" evidence="7">
    <location>
        <begin position="135"/>
        <end position="311"/>
    </location>
</feature>
<dbReference type="Proteomes" id="UP000597762">
    <property type="component" value="Unassembled WGS sequence"/>
</dbReference>
<dbReference type="SUPFAM" id="SSF48056">
    <property type="entry name" value="Di-copper centre-containing domain"/>
    <property type="match status" value="1"/>
</dbReference>
<dbReference type="InterPro" id="IPR008922">
    <property type="entry name" value="Di-copper_centre_dom_sf"/>
</dbReference>
<name>A0A812BCK9_ACAPH</name>
<evidence type="ECO:0000256" key="1">
    <source>
        <dbReference type="ARBA" id="ARBA00009470"/>
    </source>
</evidence>
<accession>A0A812BCK9</accession>
<keyword evidence="3" id="KW-0677">Repeat</keyword>
<reference evidence="8" key="1">
    <citation type="submission" date="2021-01" db="EMBL/GenBank/DDBJ databases">
        <authorList>
            <person name="Li R."/>
            <person name="Bekaert M."/>
        </authorList>
    </citation>
    <scope>NUCLEOTIDE SEQUENCE</scope>
    <source>
        <strain evidence="8">Farmed</strain>
    </source>
</reference>
<dbReference type="PANTHER" id="PTHR11474">
    <property type="entry name" value="TYROSINASE FAMILY MEMBER"/>
    <property type="match status" value="1"/>
</dbReference>
<feature type="chain" id="PRO_5033019658" description="Tyrosinase copper-binding domain-containing protein" evidence="6">
    <location>
        <begin position="26"/>
        <end position="866"/>
    </location>
</feature>
<evidence type="ECO:0000313" key="8">
    <source>
        <dbReference type="EMBL" id="CAE1175488.1"/>
    </source>
</evidence>
<comment type="caution">
    <text evidence="8">The sequence shown here is derived from an EMBL/GenBank/DDBJ whole genome shotgun (WGS) entry which is preliminary data.</text>
</comment>
<dbReference type="InterPro" id="IPR050316">
    <property type="entry name" value="Tyrosinase/Hemocyanin"/>
</dbReference>
<dbReference type="SUPFAM" id="SSF57625">
    <property type="entry name" value="Invertebrate chitin-binding proteins"/>
    <property type="match status" value="1"/>
</dbReference>
<protein>
    <recommendedName>
        <fullName evidence="7">Tyrosinase copper-binding domain-containing protein</fullName>
    </recommendedName>
</protein>
<dbReference type="GO" id="GO:0046872">
    <property type="term" value="F:metal ion binding"/>
    <property type="evidence" value="ECO:0007669"/>
    <property type="project" value="UniProtKB-KW"/>
</dbReference>
<sequence length="866" mass="94991">MSVVHWTPDALQLLILVVGLHFSSGIIQETSIPVNMVGCFQKMSSQKLIPSHCMEYCLFQEGVNMISSLPGGRNITEDNPWFKGLQRKMETQTRLKSGGQRKYQRKEYRYMTNDERNKWQKAVNMLKKDKSVYPNKYDALALLHATNAARTAFGGPSFLAWNRQYYALFEQACHEKMPGLVMPYWDVSLDSHLEDIRESLIWSYDFLGSSEGPVNEGPFSDWYTPYGPLHRQIGNYGSFPSKQTIENIFKKQHLGDILYPNAEPEDNLEYLMTSALNAIGGQAASFHSAAVDPAYFLISGYFDFIWNIFQENQMKKGIRPDDDYPSFYGDLRYAPTSPLRIAPITIKEALNPKYGYQRFQYNQPSDCSNGCTSPHLMCVNERCVPKHRSPGCSNPLPAQSFQNTFCVDGECDISLWSYIPIRIVHKRAPNYPSYDSFAVQKGRLVRTKDIYDAQRYSDSRQYFKSETVPTNKPYNCRRSSCCGGVGGVQVTSTGMNYHGTYKDYALVDERLAVATGETYVAVKNPKYGSSQAVIRAYDSCGRVCRPACRIPGSVPAAYAPCSGVIQLNSQQPFGYSDDLGRAYLNMYNFRVNPLLPSSTAESAVYLTFYCNVDLQWPFEADSFNTRALLSPVLQNQQKLNIHSYPFPDPETPSTACKVSFMCNIPVACGSCRLNGGRSAVCSQKCGEYAECVYGQFQHRLCPGGYGFNPKTLLCDSSIKCPRVTRASANAKAVAGSGGSAQAKASALAKGNGVASSNANAAASAQGSAFSHASASSNAVAASHAAASSHVAAASHASASSNAAASAQSMSASQSAASSHAGHGVAQSNAGAVAVSEGVASHPRSKSSSFRKMLLRQRLSPRYPNRV</sequence>
<evidence type="ECO:0000256" key="4">
    <source>
        <dbReference type="ARBA" id="ARBA00023008"/>
    </source>
</evidence>
<dbReference type="GO" id="GO:0008061">
    <property type="term" value="F:chitin binding"/>
    <property type="evidence" value="ECO:0007669"/>
    <property type="project" value="InterPro"/>
</dbReference>
<feature type="signal peptide" evidence="6">
    <location>
        <begin position="1"/>
        <end position="25"/>
    </location>
</feature>
<gene>
    <name evidence="8" type="ORF">SPHA_13644</name>
</gene>
<keyword evidence="9" id="KW-1185">Reference proteome</keyword>
<dbReference type="InterPro" id="IPR036508">
    <property type="entry name" value="Chitin-bd_dom_sf"/>
</dbReference>
<dbReference type="Gene3D" id="1.10.1280.10">
    <property type="entry name" value="Di-copper center containing domain from catechol oxidase"/>
    <property type="match status" value="1"/>
</dbReference>
<dbReference type="AlphaFoldDB" id="A0A812BCK9"/>
<evidence type="ECO:0000256" key="3">
    <source>
        <dbReference type="ARBA" id="ARBA00022737"/>
    </source>
</evidence>
<dbReference type="OrthoDB" id="6132182at2759"/>
<evidence type="ECO:0000256" key="2">
    <source>
        <dbReference type="ARBA" id="ARBA00022723"/>
    </source>
</evidence>
<dbReference type="EMBL" id="CAHIKZ030000458">
    <property type="protein sequence ID" value="CAE1175488.1"/>
    <property type="molecule type" value="Genomic_DNA"/>
</dbReference>
<dbReference type="Pfam" id="PF00264">
    <property type="entry name" value="Tyrosinase"/>
    <property type="match status" value="1"/>
</dbReference>
<evidence type="ECO:0000256" key="6">
    <source>
        <dbReference type="SAM" id="SignalP"/>
    </source>
</evidence>
<feature type="region of interest" description="Disordered" evidence="5">
    <location>
        <begin position="835"/>
        <end position="866"/>
    </location>
</feature>
<keyword evidence="4" id="KW-0186">Copper</keyword>
<dbReference type="GO" id="GO:0016491">
    <property type="term" value="F:oxidoreductase activity"/>
    <property type="evidence" value="ECO:0007669"/>
    <property type="project" value="InterPro"/>
</dbReference>
<evidence type="ECO:0000256" key="5">
    <source>
        <dbReference type="SAM" id="MobiDB-lite"/>
    </source>
</evidence>
<comment type="similarity">
    <text evidence="1">Belongs to the tyrosinase family. Hemocyanin subfamily.</text>
</comment>
<dbReference type="PANTHER" id="PTHR11474:SF126">
    <property type="entry name" value="TYROSINASE-LIKE PROTEIN TYR-1-RELATED"/>
    <property type="match status" value="1"/>
</dbReference>
<evidence type="ECO:0000313" key="9">
    <source>
        <dbReference type="Proteomes" id="UP000597762"/>
    </source>
</evidence>